<protein>
    <submittedName>
        <fullName evidence="1">Uncharacterized protein</fullName>
    </submittedName>
</protein>
<dbReference type="AlphaFoldDB" id="A0A8T3BRW9"/>
<sequence>MSAILTAIFPADRNKHISPLCVLIDPFSAHLFVIPSSHLLPALAAIRSSGN</sequence>
<organism evidence="1 2">
    <name type="scientific">Dendrobium nobile</name>
    <name type="common">Orchid</name>
    <dbReference type="NCBI Taxonomy" id="94219"/>
    <lineage>
        <taxon>Eukaryota</taxon>
        <taxon>Viridiplantae</taxon>
        <taxon>Streptophyta</taxon>
        <taxon>Embryophyta</taxon>
        <taxon>Tracheophyta</taxon>
        <taxon>Spermatophyta</taxon>
        <taxon>Magnoliopsida</taxon>
        <taxon>Liliopsida</taxon>
        <taxon>Asparagales</taxon>
        <taxon>Orchidaceae</taxon>
        <taxon>Epidendroideae</taxon>
        <taxon>Malaxideae</taxon>
        <taxon>Dendrobiinae</taxon>
        <taxon>Dendrobium</taxon>
    </lineage>
</organism>
<name>A0A8T3BRW9_DENNO</name>
<proteinExistence type="predicted"/>
<gene>
    <name evidence="1" type="ORF">KFK09_009165</name>
</gene>
<evidence type="ECO:0000313" key="2">
    <source>
        <dbReference type="Proteomes" id="UP000829196"/>
    </source>
</evidence>
<accession>A0A8T3BRW9</accession>
<evidence type="ECO:0000313" key="1">
    <source>
        <dbReference type="EMBL" id="KAI0516490.1"/>
    </source>
</evidence>
<keyword evidence="2" id="KW-1185">Reference proteome</keyword>
<dbReference type="EMBL" id="JAGYWB010000007">
    <property type="protein sequence ID" value="KAI0516490.1"/>
    <property type="molecule type" value="Genomic_DNA"/>
</dbReference>
<dbReference type="Proteomes" id="UP000829196">
    <property type="component" value="Unassembled WGS sequence"/>
</dbReference>
<comment type="caution">
    <text evidence="1">The sequence shown here is derived from an EMBL/GenBank/DDBJ whole genome shotgun (WGS) entry which is preliminary data.</text>
</comment>
<reference evidence="1" key="1">
    <citation type="journal article" date="2022" name="Front. Genet.">
        <title>Chromosome-Scale Assembly of the Dendrobium nobile Genome Provides Insights Into the Molecular Mechanism of the Biosynthesis of the Medicinal Active Ingredient of Dendrobium.</title>
        <authorList>
            <person name="Xu Q."/>
            <person name="Niu S.-C."/>
            <person name="Li K.-L."/>
            <person name="Zheng P.-J."/>
            <person name="Zhang X.-J."/>
            <person name="Jia Y."/>
            <person name="Liu Y."/>
            <person name="Niu Y.-X."/>
            <person name="Yu L.-H."/>
            <person name="Chen D.-F."/>
            <person name="Zhang G.-Q."/>
        </authorList>
    </citation>
    <scope>NUCLEOTIDE SEQUENCE</scope>
    <source>
        <tissue evidence="1">Leaf</tissue>
    </source>
</reference>